<gene>
    <name evidence="1" type="ORF">LTT95_07765</name>
</gene>
<evidence type="ECO:0008006" key="3">
    <source>
        <dbReference type="Google" id="ProtNLM"/>
    </source>
</evidence>
<comment type="caution">
    <text evidence="1">The sequence shown here is derived from an EMBL/GenBank/DDBJ whole genome shotgun (WGS) entry which is preliminary data.</text>
</comment>
<organism evidence="1 2">
    <name type="scientific">Luteimonas fraxinea</name>
    <dbReference type="NCBI Taxonomy" id="2901869"/>
    <lineage>
        <taxon>Bacteria</taxon>
        <taxon>Pseudomonadati</taxon>
        <taxon>Pseudomonadota</taxon>
        <taxon>Gammaproteobacteria</taxon>
        <taxon>Lysobacterales</taxon>
        <taxon>Lysobacteraceae</taxon>
        <taxon>Luteimonas</taxon>
    </lineage>
</organism>
<proteinExistence type="predicted"/>
<reference evidence="1" key="2">
    <citation type="journal article" date="2022" name="Syst. Appl. Microbiol.">
        <title>Physiological and genomic characterisation of Luteimonas fraxinea sp. nov., a bacterial species associated with trees tolerant to ash dieback.</title>
        <authorList>
            <person name="Ulrich K."/>
            <person name="Becker R."/>
            <person name="Behrendt U."/>
            <person name="Kube M."/>
            <person name="Schneck V."/>
            <person name="Ulrich A."/>
        </authorList>
    </citation>
    <scope>NUCLEOTIDE SEQUENCE</scope>
    <source>
        <strain evidence="1">A1P009</strain>
    </source>
</reference>
<name>A0ABS8UCP1_9GAMM</name>
<dbReference type="RefSeq" id="WP_232135753.1">
    <property type="nucleotide sequence ID" value="NZ_CP089507.1"/>
</dbReference>
<accession>A0ABS8UCP1</accession>
<dbReference type="Proteomes" id="UP001430360">
    <property type="component" value="Unassembled WGS sequence"/>
</dbReference>
<sequence>MADVLLGPAEFLDRTAMQTSRPPDAFHFNAPTTGFVWTTLTVVEGAGKIVLSDDAPCPSEYFSKLLRRID</sequence>
<keyword evidence="2" id="KW-1185">Reference proteome</keyword>
<dbReference type="EMBL" id="JAJQKU010000002">
    <property type="protein sequence ID" value="MCD9096839.1"/>
    <property type="molecule type" value="Genomic_DNA"/>
</dbReference>
<evidence type="ECO:0000313" key="1">
    <source>
        <dbReference type="EMBL" id="MCD9096839.1"/>
    </source>
</evidence>
<protein>
    <recommendedName>
        <fullName evidence="3">MBL fold metallo-hydrolase</fullName>
    </recommendedName>
</protein>
<evidence type="ECO:0000313" key="2">
    <source>
        <dbReference type="Proteomes" id="UP001430360"/>
    </source>
</evidence>
<reference evidence="1" key="1">
    <citation type="submission" date="2021-12" db="EMBL/GenBank/DDBJ databases">
        <authorList>
            <person name="Ulrich A."/>
        </authorList>
    </citation>
    <scope>NUCLEOTIDE SEQUENCE</scope>
    <source>
        <strain evidence="1">A1P009</strain>
    </source>
</reference>